<feature type="domain" description="Putative auto-transporter adhesin head GIN" evidence="1">
    <location>
        <begin position="45"/>
        <end position="245"/>
    </location>
</feature>
<dbReference type="Pfam" id="PF10988">
    <property type="entry name" value="DUF2807"/>
    <property type="match status" value="1"/>
</dbReference>
<evidence type="ECO:0000259" key="1">
    <source>
        <dbReference type="Pfam" id="PF10988"/>
    </source>
</evidence>
<comment type="caution">
    <text evidence="2">The sequence shown here is derived from an EMBL/GenBank/DDBJ whole genome shotgun (WGS) entry which is preliminary data.</text>
</comment>
<organism evidence="2 3">
    <name type="scientific">Candidatus Merdivivens pullistercoris</name>
    <dbReference type="NCBI Taxonomy" id="2840873"/>
    <lineage>
        <taxon>Bacteria</taxon>
        <taxon>Pseudomonadati</taxon>
        <taxon>Bacteroidota</taxon>
        <taxon>Bacteroidia</taxon>
        <taxon>Bacteroidales</taxon>
        <taxon>Muribaculaceae</taxon>
        <taxon>Muribaculaceae incertae sedis</taxon>
        <taxon>Candidatus Merdivivens</taxon>
    </lineage>
</organism>
<reference evidence="2" key="1">
    <citation type="submission" date="2020-10" db="EMBL/GenBank/DDBJ databases">
        <authorList>
            <person name="Gilroy R."/>
        </authorList>
    </citation>
    <scope>NUCLEOTIDE SEQUENCE</scope>
    <source>
        <strain evidence="2">10037</strain>
    </source>
</reference>
<dbReference type="EMBL" id="JADIME010000034">
    <property type="protein sequence ID" value="MBO8464992.1"/>
    <property type="molecule type" value="Genomic_DNA"/>
</dbReference>
<proteinExistence type="predicted"/>
<accession>A0A9D9I356</accession>
<dbReference type="PROSITE" id="PS51257">
    <property type="entry name" value="PROKAR_LIPOPROTEIN"/>
    <property type="match status" value="1"/>
</dbReference>
<evidence type="ECO:0000313" key="3">
    <source>
        <dbReference type="Proteomes" id="UP000823597"/>
    </source>
</evidence>
<reference evidence="2" key="2">
    <citation type="journal article" date="2021" name="PeerJ">
        <title>Extensive microbial diversity within the chicken gut microbiome revealed by metagenomics and culture.</title>
        <authorList>
            <person name="Gilroy R."/>
            <person name="Ravi A."/>
            <person name="Getino M."/>
            <person name="Pursley I."/>
            <person name="Horton D.L."/>
            <person name="Alikhan N.F."/>
            <person name="Baker D."/>
            <person name="Gharbi K."/>
            <person name="Hall N."/>
            <person name="Watson M."/>
            <person name="Adriaenssens E.M."/>
            <person name="Foster-Nyarko E."/>
            <person name="Jarju S."/>
            <person name="Secka A."/>
            <person name="Antonio M."/>
            <person name="Oren A."/>
            <person name="Chaudhuri R.R."/>
            <person name="La Ragione R."/>
            <person name="Hildebrand F."/>
            <person name="Pallen M.J."/>
        </authorList>
    </citation>
    <scope>NUCLEOTIDE SEQUENCE</scope>
    <source>
        <strain evidence="2">10037</strain>
    </source>
</reference>
<evidence type="ECO:0000313" key="2">
    <source>
        <dbReference type="EMBL" id="MBO8464992.1"/>
    </source>
</evidence>
<protein>
    <submittedName>
        <fullName evidence="2">DUF2807 domain-containing protein</fullName>
    </submittedName>
</protein>
<dbReference type="Proteomes" id="UP000823597">
    <property type="component" value="Unassembled WGS sequence"/>
</dbReference>
<name>A0A9D9I356_9BACT</name>
<gene>
    <name evidence="2" type="ORF">IAB93_03230</name>
</gene>
<sequence>MNQVRNSIICLAFFALTVVSCSKDKVNLPTGRVVSEEYSFSGSLSKIEVSDGIRLVITSKIPEKTVSVVTNEEIQQYVIVQQRQGALRVYVDEEAKTYSQLEIAVYVSTNNFDTFSVESGAIMSSIGVIEAGNVELNIDGAAHVDADFKCNSMILGMTGASVLNSDISASDFYAGISGASKAELSGNVDYFELIASGASNLSAFGLVCNTFDFAISGGTAVEITVTGLMNGEISGGSSLLYKGNPPRIIIDKTGASQVESAD</sequence>
<dbReference type="InterPro" id="IPR021255">
    <property type="entry name" value="DUF2807"/>
</dbReference>
<dbReference type="Gene3D" id="2.160.20.120">
    <property type="match status" value="1"/>
</dbReference>
<dbReference type="AlphaFoldDB" id="A0A9D9I356"/>